<dbReference type="PANTHER" id="PTHR13295:SF4">
    <property type="entry name" value="GLUTAMATE--CYSTEINE LIGASE REGULATORY SUBUNIT"/>
    <property type="match status" value="1"/>
</dbReference>
<dbReference type="SUPFAM" id="SSF51430">
    <property type="entry name" value="NAD(P)-linked oxidoreductase"/>
    <property type="match status" value="1"/>
</dbReference>
<dbReference type="Gene3D" id="3.20.20.100">
    <property type="entry name" value="NADP-dependent oxidoreductase domain"/>
    <property type="match status" value="1"/>
</dbReference>
<protein>
    <recommendedName>
        <fullName evidence="8">GCS light chain</fullName>
    </recommendedName>
    <alternativeName>
        <fullName evidence="6">Gamma-ECS regulatory subunit</fullName>
    </alternativeName>
    <alternativeName>
        <fullName evidence="9">Gamma-glutamylcysteine synthetase regulatory subunit</fullName>
    </alternativeName>
    <alternativeName>
        <fullName evidence="7">Glutamate--cysteine ligase modifier subunit</fullName>
    </alternativeName>
</protein>
<evidence type="ECO:0000259" key="11">
    <source>
        <dbReference type="Pfam" id="PF00248"/>
    </source>
</evidence>
<evidence type="ECO:0000313" key="12">
    <source>
        <dbReference type="EMBL" id="KAL0636863.1"/>
    </source>
</evidence>
<evidence type="ECO:0000256" key="7">
    <source>
        <dbReference type="ARBA" id="ARBA00031154"/>
    </source>
</evidence>
<keyword evidence="4" id="KW-0317">Glutathione biosynthesis</keyword>
<proteinExistence type="inferred from homology"/>
<evidence type="ECO:0000256" key="3">
    <source>
        <dbReference type="ARBA" id="ARBA00011532"/>
    </source>
</evidence>
<keyword evidence="13" id="KW-1185">Reference proteome</keyword>
<accession>A0ABR3GLX4</accession>
<feature type="domain" description="NADP-dependent oxidoreductase" evidence="11">
    <location>
        <begin position="96"/>
        <end position="234"/>
    </location>
</feature>
<dbReference type="EMBL" id="JBBBZM010000042">
    <property type="protein sequence ID" value="KAL0636863.1"/>
    <property type="molecule type" value="Genomic_DNA"/>
</dbReference>
<comment type="subunit">
    <text evidence="3">Heterodimer of a catalytic heavy chain and a regulatory light chain.</text>
</comment>
<dbReference type="PANTHER" id="PTHR13295">
    <property type="entry name" value="GLUTAMATE CYSTEINE LIGASE REGULATORY SUBUNIT"/>
    <property type="match status" value="1"/>
</dbReference>
<evidence type="ECO:0000256" key="2">
    <source>
        <dbReference type="ARBA" id="ARBA00008612"/>
    </source>
</evidence>
<evidence type="ECO:0000256" key="6">
    <source>
        <dbReference type="ARBA" id="ARBA00030406"/>
    </source>
</evidence>
<dbReference type="InterPro" id="IPR023210">
    <property type="entry name" value="NADP_OxRdtase_dom"/>
</dbReference>
<comment type="pathway">
    <text evidence="1">Sulfur metabolism; glutathione biosynthesis; glutathione from L-cysteine and L-glutamate: step 1/2.</text>
</comment>
<feature type="region of interest" description="Disordered" evidence="10">
    <location>
        <begin position="44"/>
        <end position="64"/>
    </location>
</feature>
<name>A0ABR3GLX4_9PEZI</name>
<evidence type="ECO:0000256" key="5">
    <source>
        <dbReference type="ARBA" id="ARBA00023002"/>
    </source>
</evidence>
<evidence type="ECO:0000256" key="4">
    <source>
        <dbReference type="ARBA" id="ARBA00022684"/>
    </source>
</evidence>
<keyword evidence="5" id="KW-0560">Oxidoreductase</keyword>
<evidence type="ECO:0000256" key="8">
    <source>
        <dbReference type="ARBA" id="ARBA00031732"/>
    </source>
</evidence>
<evidence type="ECO:0000313" key="13">
    <source>
        <dbReference type="Proteomes" id="UP001447188"/>
    </source>
</evidence>
<organism evidence="12 13">
    <name type="scientific">Discina gigas</name>
    <dbReference type="NCBI Taxonomy" id="1032678"/>
    <lineage>
        <taxon>Eukaryota</taxon>
        <taxon>Fungi</taxon>
        <taxon>Dikarya</taxon>
        <taxon>Ascomycota</taxon>
        <taxon>Pezizomycotina</taxon>
        <taxon>Pezizomycetes</taxon>
        <taxon>Pezizales</taxon>
        <taxon>Discinaceae</taxon>
        <taxon>Discina</taxon>
    </lineage>
</organism>
<dbReference type="InterPro" id="IPR032963">
    <property type="entry name" value="Gclm"/>
</dbReference>
<dbReference type="InterPro" id="IPR036812">
    <property type="entry name" value="NAD(P)_OxRdtase_dom_sf"/>
</dbReference>
<evidence type="ECO:0000256" key="10">
    <source>
        <dbReference type="SAM" id="MobiDB-lite"/>
    </source>
</evidence>
<feature type="compositionally biased region" description="Low complexity" evidence="10">
    <location>
        <begin position="44"/>
        <end position="60"/>
    </location>
</feature>
<dbReference type="Proteomes" id="UP001447188">
    <property type="component" value="Unassembled WGS sequence"/>
</dbReference>
<comment type="caution">
    <text evidence="12">The sequence shown here is derived from an EMBL/GenBank/DDBJ whole genome shotgun (WGS) entry which is preliminary data.</text>
</comment>
<evidence type="ECO:0000256" key="9">
    <source>
        <dbReference type="ARBA" id="ARBA00032926"/>
    </source>
</evidence>
<reference evidence="12 13" key="1">
    <citation type="submission" date="2024-02" db="EMBL/GenBank/DDBJ databases">
        <title>Discinaceae phylogenomics.</title>
        <authorList>
            <person name="Dirks A.C."/>
            <person name="James T.Y."/>
        </authorList>
    </citation>
    <scope>NUCLEOTIDE SEQUENCE [LARGE SCALE GENOMIC DNA]</scope>
    <source>
        <strain evidence="12 13">ACD0624</strain>
    </source>
</reference>
<sequence>MTTKCILSTGNIMTAGAEVIRKPTLEKSNTELVNSLRENFKASSSAPISASSSSNGSNNSDCHDKKLSPQEWIKVGLDGVTYIPAAVDNPEVLVEERGEYDITVKLFYLPNVPPSLRCQHTTDAVRLVCESLGTSHLDLLIVSFPNISFDAEDEDVSPESDVAEWARTYRTLEALHAKGTISRIGLSEFGTTRLDQLLPHTKVKPSVDQINVRDCCVVPKPLILYAKQRGIELLTHNDCTDILPAETLEEVLVGEFGIFEKGVKMVPQWVVKYTAVIRSRGVVENKGYIAMIEAE</sequence>
<gene>
    <name evidence="12" type="ORF">Q9L58_004084</name>
</gene>
<evidence type="ECO:0000256" key="1">
    <source>
        <dbReference type="ARBA" id="ARBA00005006"/>
    </source>
</evidence>
<comment type="similarity">
    <text evidence="2">Belongs to the aldo/keto reductase family. Glutamate--cysteine ligase light chain subfamily.</text>
</comment>
<dbReference type="Pfam" id="PF00248">
    <property type="entry name" value="Aldo_ket_red"/>
    <property type="match status" value="1"/>
</dbReference>